<dbReference type="InterPro" id="IPR035902">
    <property type="entry name" value="Nuc_phospho_transferase"/>
</dbReference>
<dbReference type="SMART" id="SM00941">
    <property type="entry name" value="PYNP_C"/>
    <property type="match status" value="1"/>
</dbReference>
<evidence type="ECO:0000256" key="4">
    <source>
        <dbReference type="HAMAP-Rule" id="MF_00703"/>
    </source>
</evidence>
<dbReference type="Gene3D" id="3.90.1170.30">
    <property type="entry name" value="Pyrimidine nucleoside phosphorylase-like, C-terminal domain"/>
    <property type="match status" value="1"/>
</dbReference>
<dbReference type="InterPro" id="IPR017872">
    <property type="entry name" value="Pyrmidine_PPase_CS"/>
</dbReference>
<dbReference type="InterPro" id="IPR036566">
    <property type="entry name" value="PYNP-like_C_sf"/>
</dbReference>
<comment type="caution">
    <text evidence="6">The sequence shown here is derived from an EMBL/GenBank/DDBJ whole genome shotgun (WGS) entry which is preliminary data.</text>
</comment>
<dbReference type="InterPro" id="IPR017459">
    <property type="entry name" value="Glycosyl_Trfase_fam3_N_dom"/>
</dbReference>
<evidence type="ECO:0000313" key="6">
    <source>
        <dbReference type="EMBL" id="GLR11232.1"/>
    </source>
</evidence>
<protein>
    <recommendedName>
        <fullName evidence="4">Putative thymidine phosphorylase</fullName>
        <ecNumber evidence="4">2.4.2.4</ecNumber>
    </recommendedName>
    <alternativeName>
        <fullName evidence="4">TdRPase</fullName>
    </alternativeName>
</protein>
<dbReference type="Gene3D" id="1.20.970.50">
    <property type="match status" value="1"/>
</dbReference>
<dbReference type="Pfam" id="PF07831">
    <property type="entry name" value="PYNP_C"/>
    <property type="match status" value="1"/>
</dbReference>
<keyword evidence="7" id="KW-1185">Reference proteome</keyword>
<dbReference type="Gene3D" id="3.40.1030.10">
    <property type="entry name" value="Nucleoside phosphorylase/phosphoribosyltransferase catalytic domain"/>
    <property type="match status" value="1"/>
</dbReference>
<dbReference type="PANTHER" id="PTHR10515">
    <property type="entry name" value="THYMIDINE PHOSPHORYLASE"/>
    <property type="match status" value="1"/>
</dbReference>
<dbReference type="PROSITE" id="PS00647">
    <property type="entry name" value="THYMID_PHOSPHORYLASE"/>
    <property type="match status" value="1"/>
</dbReference>
<dbReference type="Pfam" id="PF02885">
    <property type="entry name" value="Glycos_trans_3N"/>
    <property type="match status" value="1"/>
</dbReference>
<evidence type="ECO:0000259" key="5">
    <source>
        <dbReference type="SMART" id="SM00941"/>
    </source>
</evidence>
<dbReference type="Proteomes" id="UP001156706">
    <property type="component" value="Unassembled WGS sequence"/>
</dbReference>
<sequence>MINPLPLLRFRPLGIDTAHEYVVYMNAGCHICRSEGFAAQARLVVSANGRSIIATLNTVKGNLLGIDEASLSLSAQRALNLHEHDNLAFSHVPVLQSESYLRAKIYGQRLAPSELSAIINDTVAGRLSDLHLAAFVSACAGERLDIDETVALTRAMVAAGATLDWGSHPIVDKHCVGGLPGNRTTPIVVAIVSACGLTMPKTSSRAITSPAGTADTMEVLAPVNLDLAGIRRVVGNTGGCVVWGGAMQLSPADDILIQVERPLDLDSDGQLVASILSKKLAAGSDQVLIDIPVGPTAKVRTLETATRLQARLLAVGTQLGIHVQVMITDGRQPIGRGVGPALEARDVLQVLQNAPQAPADLRERALLLAARLLEMGAAAPPGQGMALAMATLDNGNAWRQFQAICEAQGGMRQVPQAPLTQPVLAVQAGQVQDIDSRTLARIAKLAGAPQSKAAGLDLHVRLGDTVITGQPLFTIHAEAPGELRYAQAYAAEQTSVITLDTDHGQD</sequence>
<dbReference type="InterPro" id="IPR013102">
    <property type="entry name" value="PYNP_C"/>
</dbReference>
<organism evidence="6 7">
    <name type="scientific">Chitinimonas prasina</name>
    <dbReference type="NCBI Taxonomy" id="1434937"/>
    <lineage>
        <taxon>Bacteria</taxon>
        <taxon>Pseudomonadati</taxon>
        <taxon>Pseudomonadota</taxon>
        <taxon>Betaproteobacteria</taxon>
        <taxon>Neisseriales</taxon>
        <taxon>Chitinibacteraceae</taxon>
        <taxon>Chitinimonas</taxon>
    </lineage>
</organism>
<dbReference type="SUPFAM" id="SSF47648">
    <property type="entry name" value="Nucleoside phosphorylase/phosphoribosyltransferase N-terminal domain"/>
    <property type="match status" value="1"/>
</dbReference>
<evidence type="ECO:0000256" key="3">
    <source>
        <dbReference type="ARBA" id="ARBA00048550"/>
    </source>
</evidence>
<dbReference type="EMBL" id="BSOG01000001">
    <property type="protein sequence ID" value="GLR11232.1"/>
    <property type="molecule type" value="Genomic_DNA"/>
</dbReference>
<keyword evidence="2 4" id="KW-0808">Transferase</keyword>
<comment type="catalytic activity">
    <reaction evidence="3 4">
        <text>thymidine + phosphate = 2-deoxy-alpha-D-ribose 1-phosphate + thymine</text>
        <dbReference type="Rhea" id="RHEA:16037"/>
        <dbReference type="ChEBI" id="CHEBI:17748"/>
        <dbReference type="ChEBI" id="CHEBI:17821"/>
        <dbReference type="ChEBI" id="CHEBI:43474"/>
        <dbReference type="ChEBI" id="CHEBI:57259"/>
        <dbReference type="EC" id="2.4.2.4"/>
    </reaction>
</comment>
<dbReference type="PANTHER" id="PTHR10515:SF0">
    <property type="entry name" value="THYMIDINE PHOSPHORYLASE"/>
    <property type="match status" value="1"/>
</dbReference>
<dbReference type="InterPro" id="IPR036320">
    <property type="entry name" value="Glycosyl_Trfase_fam3_N_dom_sf"/>
</dbReference>
<accession>A0ABQ5YCB0</accession>
<dbReference type="NCBIfam" id="TIGR02645">
    <property type="entry name" value="ARCH_P_rylase"/>
    <property type="match status" value="1"/>
</dbReference>
<dbReference type="Pfam" id="PF00591">
    <property type="entry name" value="Glycos_transf_3"/>
    <property type="match status" value="1"/>
</dbReference>
<dbReference type="EC" id="2.4.2.4" evidence="4"/>
<dbReference type="SUPFAM" id="SSF54680">
    <property type="entry name" value="Pyrimidine nucleoside phosphorylase C-terminal domain"/>
    <property type="match status" value="1"/>
</dbReference>
<reference evidence="7" key="1">
    <citation type="journal article" date="2019" name="Int. J. Syst. Evol. Microbiol.">
        <title>The Global Catalogue of Microorganisms (GCM) 10K type strain sequencing project: providing services to taxonomists for standard genome sequencing and annotation.</title>
        <authorList>
            <consortium name="The Broad Institute Genomics Platform"/>
            <consortium name="The Broad Institute Genome Sequencing Center for Infectious Disease"/>
            <person name="Wu L."/>
            <person name="Ma J."/>
        </authorList>
    </citation>
    <scope>NUCLEOTIDE SEQUENCE [LARGE SCALE GENOMIC DNA]</scope>
    <source>
        <strain evidence="7">NBRC 110044</strain>
    </source>
</reference>
<dbReference type="InterPro" id="IPR028579">
    <property type="entry name" value="Thym_Pase_Put"/>
</dbReference>
<feature type="domain" description="Pyrimidine nucleoside phosphorylase C-terminal" evidence="5">
    <location>
        <begin position="430"/>
        <end position="497"/>
    </location>
</feature>
<dbReference type="InterPro" id="IPR000312">
    <property type="entry name" value="Glycosyl_Trfase_fam3"/>
</dbReference>
<name>A0ABQ5YCB0_9NEIS</name>
<gene>
    <name evidence="6" type="ORF">GCM10007907_00220</name>
</gene>
<keyword evidence="1 4" id="KW-0328">Glycosyltransferase</keyword>
<evidence type="ECO:0000256" key="1">
    <source>
        <dbReference type="ARBA" id="ARBA00022676"/>
    </source>
</evidence>
<dbReference type="InterPro" id="IPR000053">
    <property type="entry name" value="Thymidine/pyrmidine_PPase"/>
</dbReference>
<dbReference type="HAMAP" id="MF_00703">
    <property type="entry name" value="Thymid_phosp_2"/>
    <property type="match status" value="1"/>
</dbReference>
<dbReference type="SUPFAM" id="SSF52418">
    <property type="entry name" value="Nucleoside phosphorylase/phosphoribosyltransferase catalytic domain"/>
    <property type="match status" value="1"/>
</dbReference>
<dbReference type="NCBIfam" id="NF003338">
    <property type="entry name" value="PRK04350.1"/>
    <property type="match status" value="1"/>
</dbReference>
<comment type="similarity">
    <text evidence="4">Belongs to the thymidine/pyrimidine-nucleoside phosphorylase family. Type 2 subfamily.</text>
</comment>
<evidence type="ECO:0000313" key="7">
    <source>
        <dbReference type="Proteomes" id="UP001156706"/>
    </source>
</evidence>
<dbReference type="RefSeq" id="WP_284194395.1">
    <property type="nucleotide sequence ID" value="NZ_BSOG01000001.1"/>
</dbReference>
<dbReference type="InterPro" id="IPR013466">
    <property type="entry name" value="Thymidine/AMP_Pase"/>
</dbReference>
<evidence type="ECO:0000256" key="2">
    <source>
        <dbReference type="ARBA" id="ARBA00022679"/>
    </source>
</evidence>
<proteinExistence type="inferred from homology"/>